<keyword evidence="3 5" id="KW-1133">Transmembrane helix</keyword>
<dbReference type="GO" id="GO:0016020">
    <property type="term" value="C:membrane"/>
    <property type="evidence" value="ECO:0007669"/>
    <property type="project" value="UniProtKB-SubCell"/>
</dbReference>
<keyword evidence="2 5" id="KW-0812">Transmembrane</keyword>
<dbReference type="Proteomes" id="UP000652761">
    <property type="component" value="Unassembled WGS sequence"/>
</dbReference>
<reference evidence="6" key="1">
    <citation type="submission" date="2017-07" db="EMBL/GenBank/DDBJ databases">
        <title>Taro Niue Genome Assembly and Annotation.</title>
        <authorList>
            <person name="Atibalentja N."/>
            <person name="Keating K."/>
            <person name="Fields C.J."/>
        </authorList>
    </citation>
    <scope>NUCLEOTIDE SEQUENCE</scope>
    <source>
        <strain evidence="6">Niue_2</strain>
        <tissue evidence="6">Leaf</tissue>
    </source>
</reference>
<feature type="transmembrane region" description="Helical" evidence="5">
    <location>
        <begin position="213"/>
        <end position="231"/>
    </location>
</feature>
<evidence type="ECO:0000256" key="5">
    <source>
        <dbReference type="SAM" id="Phobius"/>
    </source>
</evidence>
<comment type="subcellular location">
    <subcellularLocation>
        <location evidence="1">Membrane</location>
        <topology evidence="1">Multi-pass membrane protein</topology>
    </subcellularLocation>
</comment>
<evidence type="ECO:0000256" key="3">
    <source>
        <dbReference type="ARBA" id="ARBA00022989"/>
    </source>
</evidence>
<name>A0A843XP98_COLES</name>
<evidence type="ECO:0000313" key="7">
    <source>
        <dbReference type="Proteomes" id="UP000652761"/>
    </source>
</evidence>
<evidence type="ECO:0000256" key="4">
    <source>
        <dbReference type="ARBA" id="ARBA00023136"/>
    </source>
</evidence>
<sequence>MAEKATGDGRGGGRAWPVWVRRRKSGEAGVNLTIHPCWRLRIDQITLQLPRYRARGEAEPPPPLLPPSWKCERLGGGRVGTRGRRWRRSGSAMGTDVEKMIAVGLVWGATNAAMRRGAQLWDQKLRGIRRNGENGGHPLTPIHQRFLRCVREWVELILIWQYSVPFLVNLSASAAFFYILGSAPISIAVPVTNAVTFAATAVSAMLLGEKTRVGHALLGTVLIVLGVWVCIL</sequence>
<evidence type="ECO:0000256" key="1">
    <source>
        <dbReference type="ARBA" id="ARBA00004141"/>
    </source>
</evidence>
<proteinExistence type="predicted"/>
<gene>
    <name evidence="6" type="ORF">Taro_053795</name>
</gene>
<dbReference type="AlphaFoldDB" id="A0A843XP98"/>
<dbReference type="Gene3D" id="1.10.3730.20">
    <property type="match status" value="1"/>
</dbReference>
<dbReference type="PANTHER" id="PTHR28668">
    <property type="entry name" value="TRANSMEMBRANE PROTEIN 234"/>
    <property type="match status" value="1"/>
</dbReference>
<evidence type="ECO:0008006" key="8">
    <source>
        <dbReference type="Google" id="ProtNLM"/>
    </source>
</evidence>
<keyword evidence="7" id="KW-1185">Reference proteome</keyword>
<organism evidence="6 7">
    <name type="scientific">Colocasia esculenta</name>
    <name type="common">Wild taro</name>
    <name type="synonym">Arum esculentum</name>
    <dbReference type="NCBI Taxonomy" id="4460"/>
    <lineage>
        <taxon>Eukaryota</taxon>
        <taxon>Viridiplantae</taxon>
        <taxon>Streptophyta</taxon>
        <taxon>Embryophyta</taxon>
        <taxon>Tracheophyta</taxon>
        <taxon>Spermatophyta</taxon>
        <taxon>Magnoliopsida</taxon>
        <taxon>Liliopsida</taxon>
        <taxon>Araceae</taxon>
        <taxon>Aroideae</taxon>
        <taxon>Colocasieae</taxon>
        <taxon>Colocasia</taxon>
    </lineage>
</organism>
<accession>A0A843XP98</accession>
<protein>
    <recommendedName>
        <fullName evidence="8">Transmembrane protein 234 homolog</fullName>
    </recommendedName>
</protein>
<comment type="caution">
    <text evidence="6">The sequence shown here is derived from an EMBL/GenBank/DDBJ whole genome shotgun (WGS) entry which is preliminary data.</text>
</comment>
<dbReference type="PANTHER" id="PTHR28668:SF1">
    <property type="entry name" value="TRANSMEMBRANE PROTEIN 234"/>
    <property type="match status" value="1"/>
</dbReference>
<evidence type="ECO:0000313" key="6">
    <source>
        <dbReference type="EMBL" id="MQM20767.1"/>
    </source>
</evidence>
<dbReference type="EMBL" id="NMUH01010162">
    <property type="protein sequence ID" value="MQM20767.1"/>
    <property type="molecule type" value="Genomic_DNA"/>
</dbReference>
<dbReference type="Pfam" id="PF10639">
    <property type="entry name" value="TMEM234"/>
    <property type="match status" value="1"/>
</dbReference>
<feature type="transmembrane region" description="Helical" evidence="5">
    <location>
        <begin position="159"/>
        <end position="180"/>
    </location>
</feature>
<evidence type="ECO:0000256" key="2">
    <source>
        <dbReference type="ARBA" id="ARBA00022692"/>
    </source>
</evidence>
<keyword evidence="4 5" id="KW-0472">Membrane</keyword>
<dbReference type="OrthoDB" id="43458at2759"/>
<feature type="transmembrane region" description="Helical" evidence="5">
    <location>
        <begin position="187"/>
        <end position="207"/>
    </location>
</feature>
<dbReference type="InterPro" id="IPR018908">
    <property type="entry name" value="TMEM234"/>
</dbReference>